<evidence type="ECO:0000256" key="1">
    <source>
        <dbReference type="ARBA" id="ARBA00022448"/>
    </source>
</evidence>
<gene>
    <name evidence="4" type="primary">lptA</name>
    <name evidence="7" type="ORF">SJ2017_3637</name>
</gene>
<dbReference type="HAMAP" id="MF_01914">
    <property type="entry name" value="LPS_assembly_LptA"/>
    <property type="match status" value="1"/>
</dbReference>
<dbReference type="Proteomes" id="UP000191820">
    <property type="component" value="Chromosome"/>
</dbReference>
<feature type="compositionally biased region" description="Acidic residues" evidence="5">
    <location>
        <begin position="193"/>
        <end position="202"/>
    </location>
</feature>
<dbReference type="NCBIfam" id="TIGR03002">
    <property type="entry name" value="outer_YhbN_LptA"/>
    <property type="match status" value="1"/>
</dbReference>
<keyword evidence="3 4" id="KW-0574">Periplasm</keyword>
<dbReference type="InterPro" id="IPR014340">
    <property type="entry name" value="LptA"/>
</dbReference>
<evidence type="ECO:0000313" key="8">
    <source>
        <dbReference type="Proteomes" id="UP000191820"/>
    </source>
</evidence>
<comment type="subunit">
    <text evidence="4">Component of the lipopolysaccharide transport and assembly complex.</text>
</comment>
<protein>
    <recommendedName>
        <fullName evidence="4">Lipopolysaccharide export system protein LptA</fullName>
    </recommendedName>
</protein>
<sequence length="272" mass="29383">MKQSKTLTFSLNKLMKTDFIRKSILGMSLMGLSLVTVTGVHAKEGDLQQELKVAAVSQKADIKNNQVIFFGPVNVTQGTININADQLRAFSEESGGKKTMIATGNPATFSQELDDGRIGTASANEIKYELSTSILTLKGNAKLDQAGSQVTGNLISYNIDKQQLIAESTGEGKDRVITIFQPENYPDLNKENEELDNSDEAPLENNDSLDNPDADTTDNVPSNVTENQTVTPEANAVETNTDALLESVTPQESDIQNSTNADITTPAAEQKQ</sequence>
<evidence type="ECO:0000259" key="6">
    <source>
        <dbReference type="Pfam" id="PF03968"/>
    </source>
</evidence>
<feature type="domain" description="Organic solvent tolerance-like N-terminal" evidence="6">
    <location>
        <begin position="53"/>
        <end position="162"/>
    </location>
</feature>
<dbReference type="EMBL" id="CP020472">
    <property type="protein sequence ID" value="ARD23883.1"/>
    <property type="molecule type" value="Genomic_DNA"/>
</dbReference>
<proteinExistence type="inferred from homology"/>
<evidence type="ECO:0000256" key="5">
    <source>
        <dbReference type="SAM" id="MobiDB-lite"/>
    </source>
</evidence>
<evidence type="ECO:0000256" key="4">
    <source>
        <dbReference type="HAMAP-Rule" id="MF_01914"/>
    </source>
</evidence>
<comment type="subcellular location">
    <subcellularLocation>
        <location evidence="4">Periplasm</location>
    </subcellularLocation>
</comment>
<accession>A0ABN4YLD1</accession>
<dbReference type="InterPro" id="IPR052037">
    <property type="entry name" value="LPS_export_LptA"/>
</dbReference>
<dbReference type="Gene3D" id="2.60.450.10">
    <property type="entry name" value="Lipopolysaccharide (LPS) transport protein A like domain"/>
    <property type="match status" value="1"/>
</dbReference>
<keyword evidence="2" id="KW-0732">Signal</keyword>
<evidence type="ECO:0000256" key="2">
    <source>
        <dbReference type="ARBA" id="ARBA00022729"/>
    </source>
</evidence>
<comment type="similarity">
    <text evidence="4">Belongs to the LptA family.</text>
</comment>
<keyword evidence="8" id="KW-1185">Reference proteome</keyword>
<evidence type="ECO:0000313" key="7">
    <source>
        <dbReference type="EMBL" id="ARD23883.1"/>
    </source>
</evidence>
<organism evidence="7 8">
    <name type="scientific">Shewanella japonica</name>
    <dbReference type="NCBI Taxonomy" id="93973"/>
    <lineage>
        <taxon>Bacteria</taxon>
        <taxon>Pseudomonadati</taxon>
        <taxon>Pseudomonadota</taxon>
        <taxon>Gammaproteobacteria</taxon>
        <taxon>Alteromonadales</taxon>
        <taxon>Shewanellaceae</taxon>
        <taxon>Shewanella</taxon>
    </lineage>
</organism>
<feature type="region of interest" description="Disordered" evidence="5">
    <location>
        <begin position="182"/>
        <end position="272"/>
    </location>
</feature>
<evidence type="ECO:0000256" key="3">
    <source>
        <dbReference type="ARBA" id="ARBA00022764"/>
    </source>
</evidence>
<dbReference type="PANTHER" id="PTHR36504">
    <property type="entry name" value="LIPOPOLYSACCHARIDE EXPORT SYSTEM PROTEIN LPTA"/>
    <property type="match status" value="1"/>
</dbReference>
<dbReference type="PANTHER" id="PTHR36504:SF1">
    <property type="entry name" value="LIPOPOLYSACCHARIDE EXPORT SYSTEM PROTEIN LPTA"/>
    <property type="match status" value="1"/>
</dbReference>
<name>A0ABN4YLD1_9GAMM</name>
<feature type="compositionally biased region" description="Polar residues" evidence="5">
    <location>
        <begin position="217"/>
        <end position="263"/>
    </location>
</feature>
<keyword evidence="1 4" id="KW-0813">Transport</keyword>
<dbReference type="Pfam" id="PF03968">
    <property type="entry name" value="LptD_N"/>
    <property type="match status" value="1"/>
</dbReference>
<reference evidence="7 8" key="1">
    <citation type="submission" date="2017-03" db="EMBL/GenBank/DDBJ databases">
        <title>Genome sequencing of Shewanella japonica KCTC 22435.</title>
        <authorList>
            <person name="Kim K.M."/>
        </authorList>
    </citation>
    <scope>NUCLEOTIDE SEQUENCE [LARGE SCALE GENOMIC DNA]</scope>
    <source>
        <strain evidence="7 8">KCTC 22435</strain>
    </source>
</reference>
<dbReference type="InterPro" id="IPR005653">
    <property type="entry name" value="OstA-like_N"/>
</dbReference>
<comment type="function">
    <text evidence="4">Involved in the assembly of lipopolysaccharide (LPS). Required for the translocation of LPS from the inner membrane to the outer membrane. May form a bridge between the inner membrane and the outer membrane, via interactions with LptC and LptD, thereby facilitating LPS transfer across the periplasm.</text>
</comment>